<evidence type="ECO:0000256" key="8">
    <source>
        <dbReference type="PIRSR" id="PIRSR618044-2"/>
    </source>
</evidence>
<keyword evidence="13" id="KW-1185">Reference proteome</keyword>
<keyword evidence="6" id="KW-0961">Cell wall biogenesis/degradation</keyword>
<sequence>MLGKFKIILCCVILLSCLVTPSSVHAALFAPQISAKSALIADAKTGQIIADQNGNEKLPIASISKLIVVYLVEQKIEMGTLKPETTVHVSKEVAEFSQDLSVANVPMSENQNYTITDLLNAALLPSSNAAATALAEIVSGSQSKFYQAANQLLIQWQIGTNQIVSASGLPNGALGPFKNHQLPDDAENLLSARDVAKIAYHLVNDYPSIVSLTNQQQANFPGLNGQSTRIKSTNLLLNQSDYHFQGLKTGATAHHGHSFVGIATFKNRPIITVVLNTDEHAPNDTIFHETETLLKQAETQVNVKTWSRENMSHTISIKNAQQQTTNLKAKQGLEIFVPTAAHKVELKFQPIPKRTAAPIAKNAALATVQPRFKNSNYNDYLTVTPKIKLTTTKTIQKKPSLLTSILDYFK</sequence>
<organism evidence="12 13">
    <name type="scientific">Weissella diestrammenae</name>
    <dbReference type="NCBI Taxonomy" id="1162633"/>
    <lineage>
        <taxon>Bacteria</taxon>
        <taxon>Bacillati</taxon>
        <taxon>Bacillota</taxon>
        <taxon>Bacilli</taxon>
        <taxon>Lactobacillales</taxon>
        <taxon>Lactobacillaceae</taxon>
        <taxon>Weissella</taxon>
    </lineage>
</organism>
<evidence type="ECO:0000256" key="10">
    <source>
        <dbReference type="SAM" id="SignalP"/>
    </source>
</evidence>
<dbReference type="EMBL" id="CP060724">
    <property type="protein sequence ID" value="QNN75304.1"/>
    <property type="molecule type" value="Genomic_DNA"/>
</dbReference>
<dbReference type="GO" id="GO:0009252">
    <property type="term" value="P:peptidoglycan biosynthetic process"/>
    <property type="evidence" value="ECO:0007669"/>
    <property type="project" value="UniProtKB-KW"/>
</dbReference>
<dbReference type="GO" id="GO:0071555">
    <property type="term" value="P:cell wall organization"/>
    <property type="evidence" value="ECO:0007669"/>
    <property type="project" value="UniProtKB-KW"/>
</dbReference>
<evidence type="ECO:0000256" key="9">
    <source>
        <dbReference type="RuleBase" id="RU004016"/>
    </source>
</evidence>
<dbReference type="GO" id="GO:0030655">
    <property type="term" value="P:beta-lactam antibiotic catabolic process"/>
    <property type="evidence" value="ECO:0007669"/>
    <property type="project" value="InterPro"/>
</dbReference>
<evidence type="ECO:0000256" key="1">
    <source>
        <dbReference type="ARBA" id="ARBA00007164"/>
    </source>
</evidence>
<evidence type="ECO:0000256" key="2">
    <source>
        <dbReference type="ARBA" id="ARBA00022729"/>
    </source>
</evidence>
<dbReference type="PROSITE" id="PS51257">
    <property type="entry name" value="PROKAR_LIPOPROTEIN"/>
    <property type="match status" value="1"/>
</dbReference>
<evidence type="ECO:0000256" key="3">
    <source>
        <dbReference type="ARBA" id="ARBA00022801"/>
    </source>
</evidence>
<dbReference type="PANTHER" id="PTHR35333:SF3">
    <property type="entry name" value="BETA-LACTAMASE-TYPE TRANSPEPTIDASE FOLD CONTAINING PROTEIN"/>
    <property type="match status" value="1"/>
</dbReference>
<dbReference type="GO" id="GO:0009002">
    <property type="term" value="F:serine-type D-Ala-D-Ala carboxypeptidase activity"/>
    <property type="evidence" value="ECO:0007669"/>
    <property type="project" value="InterPro"/>
</dbReference>
<dbReference type="SUPFAM" id="SSF56601">
    <property type="entry name" value="beta-lactamase/transpeptidase-like"/>
    <property type="match status" value="1"/>
</dbReference>
<feature type="active site" description="Proton acceptor" evidence="7">
    <location>
        <position position="65"/>
    </location>
</feature>
<evidence type="ECO:0000313" key="13">
    <source>
        <dbReference type="Proteomes" id="UP000515800"/>
    </source>
</evidence>
<keyword evidence="4" id="KW-0133">Cell shape</keyword>
<evidence type="ECO:0000256" key="5">
    <source>
        <dbReference type="ARBA" id="ARBA00022984"/>
    </source>
</evidence>
<dbReference type="GO" id="GO:0006508">
    <property type="term" value="P:proteolysis"/>
    <property type="evidence" value="ECO:0007669"/>
    <property type="project" value="InterPro"/>
</dbReference>
<dbReference type="GO" id="GO:0008360">
    <property type="term" value="P:regulation of cell shape"/>
    <property type="evidence" value="ECO:0007669"/>
    <property type="project" value="UniProtKB-KW"/>
</dbReference>
<proteinExistence type="inferred from homology"/>
<dbReference type="AlphaFoldDB" id="A0A7G9T5C9"/>
<dbReference type="RefSeq" id="WP_187529138.1">
    <property type="nucleotide sequence ID" value="NZ_CP060724.1"/>
</dbReference>
<evidence type="ECO:0000313" key="12">
    <source>
        <dbReference type="EMBL" id="QNN75304.1"/>
    </source>
</evidence>
<feature type="active site" description="Acyl-ester intermediate" evidence="7">
    <location>
        <position position="62"/>
    </location>
</feature>
<protein>
    <submittedName>
        <fullName evidence="12">Serine hydrolase</fullName>
    </submittedName>
</protein>
<feature type="domain" description="Peptidase S11 D-alanyl-D-alanine carboxypeptidase A N-terminal" evidence="11">
    <location>
        <begin position="30"/>
        <end position="278"/>
    </location>
</feature>
<keyword evidence="5" id="KW-0573">Peptidoglycan synthesis</keyword>
<accession>A0A7G9T5C9</accession>
<dbReference type="KEGG" id="wdi:H9L19_08065"/>
<feature type="chain" id="PRO_5028850766" evidence="10">
    <location>
        <begin position="27"/>
        <end position="410"/>
    </location>
</feature>
<dbReference type="InterPro" id="IPR000871">
    <property type="entry name" value="Beta-lactam_class-A"/>
</dbReference>
<comment type="similarity">
    <text evidence="1 9">Belongs to the peptidase S11 family.</text>
</comment>
<keyword evidence="2 10" id="KW-0732">Signal</keyword>
<dbReference type="InterPro" id="IPR012338">
    <property type="entry name" value="Beta-lactam/transpept-like"/>
</dbReference>
<evidence type="ECO:0000259" key="11">
    <source>
        <dbReference type="Pfam" id="PF00768"/>
    </source>
</evidence>
<dbReference type="InterPro" id="IPR018044">
    <property type="entry name" value="Peptidase_S11"/>
</dbReference>
<evidence type="ECO:0000256" key="7">
    <source>
        <dbReference type="PIRSR" id="PIRSR618044-1"/>
    </source>
</evidence>
<dbReference type="Proteomes" id="UP000515800">
    <property type="component" value="Chromosome"/>
</dbReference>
<dbReference type="GO" id="GO:0046677">
    <property type="term" value="P:response to antibiotic"/>
    <property type="evidence" value="ECO:0007669"/>
    <property type="project" value="InterPro"/>
</dbReference>
<evidence type="ECO:0000256" key="4">
    <source>
        <dbReference type="ARBA" id="ARBA00022960"/>
    </source>
</evidence>
<keyword evidence="3 12" id="KW-0378">Hydrolase</keyword>
<reference evidence="12 13" key="1">
    <citation type="submission" date="2020-08" db="EMBL/GenBank/DDBJ databases">
        <title>Genome sequence of Weissella diestrammenae KACC 16890T.</title>
        <authorList>
            <person name="Hyun D.-W."/>
            <person name="Bae J.-W."/>
        </authorList>
    </citation>
    <scope>NUCLEOTIDE SEQUENCE [LARGE SCALE GENOMIC DNA]</scope>
    <source>
        <strain evidence="12 13">KACC 16890</strain>
    </source>
</reference>
<dbReference type="Pfam" id="PF00768">
    <property type="entry name" value="Peptidase_S11"/>
    <property type="match status" value="1"/>
</dbReference>
<dbReference type="PRINTS" id="PR00725">
    <property type="entry name" value="DADACBPTASE1"/>
</dbReference>
<feature type="active site" evidence="7">
    <location>
        <position position="126"/>
    </location>
</feature>
<dbReference type="Gene3D" id="2.60.410.10">
    <property type="entry name" value="D-Ala-D-Ala carboxypeptidase, C-terminal domain"/>
    <property type="match status" value="1"/>
</dbReference>
<dbReference type="PANTHER" id="PTHR35333">
    <property type="entry name" value="BETA-LACTAMASE"/>
    <property type="match status" value="1"/>
</dbReference>
<name>A0A7G9T5C9_9LACO</name>
<dbReference type="InterPro" id="IPR037167">
    <property type="entry name" value="Peptidase_S11_C_sf"/>
</dbReference>
<evidence type="ECO:0000256" key="6">
    <source>
        <dbReference type="ARBA" id="ARBA00023316"/>
    </source>
</evidence>
<dbReference type="GO" id="GO:0008800">
    <property type="term" value="F:beta-lactamase activity"/>
    <property type="evidence" value="ECO:0007669"/>
    <property type="project" value="InterPro"/>
</dbReference>
<dbReference type="Gene3D" id="3.40.710.10">
    <property type="entry name" value="DD-peptidase/beta-lactamase superfamily"/>
    <property type="match status" value="1"/>
</dbReference>
<dbReference type="InterPro" id="IPR001967">
    <property type="entry name" value="Peptidase_S11_N"/>
</dbReference>
<gene>
    <name evidence="12" type="ORF">H9L19_08065</name>
</gene>
<feature type="binding site" evidence="8">
    <location>
        <position position="248"/>
    </location>
    <ligand>
        <name>substrate</name>
    </ligand>
</feature>
<feature type="signal peptide" evidence="10">
    <location>
        <begin position="1"/>
        <end position="26"/>
    </location>
</feature>